<evidence type="ECO:0000256" key="3">
    <source>
        <dbReference type="ARBA" id="ARBA00023163"/>
    </source>
</evidence>
<dbReference type="PROSITE" id="PS00356">
    <property type="entry name" value="HTH_LACI_1"/>
    <property type="match status" value="1"/>
</dbReference>
<dbReference type="SMART" id="SM00354">
    <property type="entry name" value="HTH_LACI"/>
    <property type="match status" value="1"/>
</dbReference>
<dbReference type="Gene3D" id="3.40.50.2300">
    <property type="match status" value="2"/>
</dbReference>
<organism evidence="5 6">
    <name type="scientific">Pseudarthrobacter scleromae</name>
    <dbReference type="NCBI Taxonomy" id="158897"/>
    <lineage>
        <taxon>Bacteria</taxon>
        <taxon>Bacillati</taxon>
        <taxon>Actinomycetota</taxon>
        <taxon>Actinomycetes</taxon>
        <taxon>Micrococcales</taxon>
        <taxon>Micrococcaceae</taxon>
        <taxon>Pseudarthrobacter</taxon>
    </lineage>
</organism>
<proteinExistence type="predicted"/>
<feature type="domain" description="HTH lacI-type" evidence="4">
    <location>
        <begin position="3"/>
        <end position="58"/>
    </location>
</feature>
<gene>
    <name evidence="5" type="ORF">GCM10007175_28660</name>
</gene>
<dbReference type="Pfam" id="PF00356">
    <property type="entry name" value="LacI"/>
    <property type="match status" value="1"/>
</dbReference>
<dbReference type="InterPro" id="IPR010982">
    <property type="entry name" value="Lambda_DNA-bd_dom_sf"/>
</dbReference>
<evidence type="ECO:0000256" key="2">
    <source>
        <dbReference type="ARBA" id="ARBA00023125"/>
    </source>
</evidence>
<keyword evidence="2" id="KW-0238">DNA-binding</keyword>
<dbReference type="InterPro" id="IPR000843">
    <property type="entry name" value="HTH_LacI"/>
</dbReference>
<dbReference type="EMBL" id="BMKV01000005">
    <property type="protein sequence ID" value="GGI89605.1"/>
    <property type="molecule type" value="Genomic_DNA"/>
</dbReference>
<dbReference type="CDD" id="cd01392">
    <property type="entry name" value="HTH_LacI"/>
    <property type="match status" value="1"/>
</dbReference>
<dbReference type="InterPro" id="IPR046335">
    <property type="entry name" value="LacI/GalR-like_sensor"/>
</dbReference>
<keyword evidence="1" id="KW-0805">Transcription regulation</keyword>
<dbReference type="SUPFAM" id="SSF47413">
    <property type="entry name" value="lambda repressor-like DNA-binding domains"/>
    <property type="match status" value="1"/>
</dbReference>
<sequence length="338" mass="36379">MAVTLKDIAEEANVTLMTVSNVINGRHAKASQATIDKVLGIADRLGYVPSAAARSLASNSSRIIGVFVHDPGNGNVLKDPYTASMVGAIEPALRRHGYHLLLQGIPDPADIPAAFRAWNLDGAIFLGFLDSTLRPMAGNLGKPLVAMESYTQQPEFINVRLDDRDGGYQATKHLLDNGHRAIAFAGHLTAERAVNRERFEGYKLALEEAGLPVDESFLFDAHNSHSAGISVGRLLKEQRPEVTAVFATADLIAIGIMEGLATCGLNVPNDVSVVGFDDLDIATYISPKLTTVAQDLQAKAAAAVELLMDRLKEPAKEIADRVLGVQLVQRESVRRLAR</sequence>
<keyword evidence="6" id="KW-1185">Reference proteome</keyword>
<evidence type="ECO:0000259" key="4">
    <source>
        <dbReference type="PROSITE" id="PS50932"/>
    </source>
</evidence>
<evidence type="ECO:0000313" key="5">
    <source>
        <dbReference type="EMBL" id="GGI89605.1"/>
    </source>
</evidence>
<evidence type="ECO:0000256" key="1">
    <source>
        <dbReference type="ARBA" id="ARBA00023015"/>
    </source>
</evidence>
<comment type="caution">
    <text evidence="5">The sequence shown here is derived from an EMBL/GenBank/DDBJ whole genome shotgun (WGS) entry which is preliminary data.</text>
</comment>
<keyword evidence="3" id="KW-0804">Transcription</keyword>
<dbReference type="Gene3D" id="1.10.260.40">
    <property type="entry name" value="lambda repressor-like DNA-binding domains"/>
    <property type="match status" value="1"/>
</dbReference>
<dbReference type="PANTHER" id="PTHR30146">
    <property type="entry name" value="LACI-RELATED TRANSCRIPTIONAL REPRESSOR"/>
    <property type="match status" value="1"/>
</dbReference>
<protein>
    <submittedName>
        <fullName evidence="5">LacI family transcriptional regulator</fullName>
    </submittedName>
</protein>
<evidence type="ECO:0000313" key="6">
    <source>
        <dbReference type="Proteomes" id="UP000658754"/>
    </source>
</evidence>
<dbReference type="CDD" id="cd06267">
    <property type="entry name" value="PBP1_LacI_sugar_binding-like"/>
    <property type="match status" value="1"/>
</dbReference>
<dbReference type="SUPFAM" id="SSF53822">
    <property type="entry name" value="Periplasmic binding protein-like I"/>
    <property type="match status" value="1"/>
</dbReference>
<dbReference type="PROSITE" id="PS50932">
    <property type="entry name" value="HTH_LACI_2"/>
    <property type="match status" value="1"/>
</dbReference>
<dbReference type="InterPro" id="IPR028082">
    <property type="entry name" value="Peripla_BP_I"/>
</dbReference>
<dbReference type="Proteomes" id="UP000658754">
    <property type="component" value="Unassembled WGS sequence"/>
</dbReference>
<name>A0ABQ2CHP4_9MICC</name>
<dbReference type="Pfam" id="PF13377">
    <property type="entry name" value="Peripla_BP_3"/>
    <property type="match status" value="1"/>
</dbReference>
<dbReference type="RefSeq" id="WP_188731222.1">
    <property type="nucleotide sequence ID" value="NZ_BMKV01000005.1"/>
</dbReference>
<accession>A0ABQ2CHP4</accession>
<reference evidence="6" key="1">
    <citation type="journal article" date="2019" name="Int. J. Syst. Evol. Microbiol.">
        <title>The Global Catalogue of Microorganisms (GCM) 10K type strain sequencing project: providing services to taxonomists for standard genome sequencing and annotation.</title>
        <authorList>
            <consortium name="The Broad Institute Genomics Platform"/>
            <consortium name="The Broad Institute Genome Sequencing Center for Infectious Disease"/>
            <person name="Wu L."/>
            <person name="Ma J."/>
        </authorList>
    </citation>
    <scope>NUCLEOTIDE SEQUENCE [LARGE SCALE GENOMIC DNA]</scope>
    <source>
        <strain evidence="6">CGMCC 1.3601</strain>
    </source>
</reference>
<dbReference type="PANTHER" id="PTHR30146:SF24">
    <property type="entry name" value="XYLOSE OPERON REGULATORY PROTEIN"/>
    <property type="match status" value="1"/>
</dbReference>